<dbReference type="GO" id="GO:0005886">
    <property type="term" value="C:plasma membrane"/>
    <property type="evidence" value="ECO:0007669"/>
    <property type="project" value="TreeGrafter"/>
</dbReference>
<evidence type="ECO:0000313" key="5">
    <source>
        <dbReference type="Ensembl" id="ENSEBUP00000001893.1"/>
    </source>
</evidence>
<dbReference type="Proteomes" id="UP000694388">
    <property type="component" value="Unplaced"/>
</dbReference>
<name>A0A8C4N5X7_EPTBU</name>
<dbReference type="InterPro" id="IPR001627">
    <property type="entry name" value="Semap_dom"/>
</dbReference>
<proteinExistence type="predicted"/>
<keyword evidence="3" id="KW-0812">Transmembrane</keyword>
<dbReference type="Gene3D" id="2.130.10.10">
    <property type="entry name" value="YVTN repeat-like/Quinoprotein amine dehydrogenase"/>
    <property type="match status" value="1"/>
</dbReference>
<protein>
    <recommendedName>
        <fullName evidence="4">Sema domain-containing protein</fullName>
    </recommendedName>
</protein>
<organism evidence="5 6">
    <name type="scientific">Eptatretus burgeri</name>
    <name type="common">Inshore hagfish</name>
    <dbReference type="NCBI Taxonomy" id="7764"/>
    <lineage>
        <taxon>Eukaryota</taxon>
        <taxon>Metazoa</taxon>
        <taxon>Chordata</taxon>
        <taxon>Craniata</taxon>
        <taxon>Vertebrata</taxon>
        <taxon>Cyclostomata</taxon>
        <taxon>Myxini</taxon>
        <taxon>Myxiniformes</taxon>
        <taxon>Myxinidae</taxon>
        <taxon>Eptatretinae</taxon>
        <taxon>Eptatretus</taxon>
    </lineage>
</organism>
<dbReference type="GeneTree" id="ENSGT00940000154870"/>
<feature type="domain" description="Sema" evidence="4">
    <location>
        <begin position="1"/>
        <end position="390"/>
    </location>
</feature>
<keyword evidence="1" id="KW-0325">Glycoprotein</keyword>
<evidence type="ECO:0000313" key="6">
    <source>
        <dbReference type="Proteomes" id="UP000694388"/>
    </source>
</evidence>
<reference evidence="5" key="1">
    <citation type="submission" date="2025-08" db="UniProtKB">
        <authorList>
            <consortium name="Ensembl"/>
        </authorList>
    </citation>
    <scope>IDENTIFICATION</scope>
</reference>
<accession>A0A8C4N5X7</accession>
<dbReference type="PROSITE" id="PS51004">
    <property type="entry name" value="SEMA"/>
    <property type="match status" value="1"/>
</dbReference>
<dbReference type="GO" id="GO:0045499">
    <property type="term" value="F:chemorepellent activity"/>
    <property type="evidence" value="ECO:0007669"/>
    <property type="project" value="TreeGrafter"/>
</dbReference>
<keyword evidence="3" id="KW-0472">Membrane</keyword>
<evidence type="ECO:0000256" key="1">
    <source>
        <dbReference type="ARBA" id="ARBA00023180"/>
    </source>
</evidence>
<dbReference type="Pfam" id="PF01403">
    <property type="entry name" value="Sema"/>
    <property type="match status" value="1"/>
</dbReference>
<sequence>MKTVEQCHNYVLSLHINGSQLYACGTYAFDPKCAHFDLEELKINSTDPGQAKCPFDHEQRLTSILADGELYAGTTDDFFGMKAVIERTSSKRVSIRTVESKSWLHDPVFAGVELIRGNATKHEGDEVIFFFSEMASEFSYISKPMVPRVARVCKDDNGGLRVLQNKWTTFVKSRLECGSGNMLPFTQLQDVSVMPNNPDDASDTTFYALLIPQWKDVVASAVCQYHLRDIQTSFSNDFLRYNDGDRKWQREKPGFKVHPGTCITPEMRKNGDFTSSYNLPDDSLRYLQESPLLAGVVKPYKDKPLFVAHHDTYTRIAVEPSRPDLKLRKSRIIYLGTDKGVLHKVVLRDNGTYVSSKINLFNSSIKNILLASSKGMLYVSSAEGVAQVPVVYCQAYSSCSLCVKDPHCTWNSTHCIIFEADRRLLKHSVETTCEPITGIEGNNARIQSDKDCSSPLMLLGLSMLVLLVISVVLTRLWTHHHRVCCLDNTKLECINSFPPRKHENLGCDNHLVEYTNGYGNITEPPNQTSDNEK</sequence>
<dbReference type="InterPro" id="IPR036352">
    <property type="entry name" value="Semap_dom_sf"/>
</dbReference>
<keyword evidence="3" id="KW-1133">Transmembrane helix</keyword>
<dbReference type="SUPFAM" id="SSF101912">
    <property type="entry name" value="Sema domain"/>
    <property type="match status" value="1"/>
</dbReference>
<dbReference type="PANTHER" id="PTHR11036">
    <property type="entry name" value="SEMAPHORIN"/>
    <property type="match status" value="1"/>
</dbReference>
<evidence type="ECO:0000259" key="4">
    <source>
        <dbReference type="PROSITE" id="PS51004"/>
    </source>
</evidence>
<dbReference type="GO" id="GO:0030215">
    <property type="term" value="F:semaphorin receptor binding"/>
    <property type="evidence" value="ECO:0007669"/>
    <property type="project" value="InterPro"/>
</dbReference>
<dbReference type="GO" id="GO:0030335">
    <property type="term" value="P:positive regulation of cell migration"/>
    <property type="evidence" value="ECO:0007669"/>
    <property type="project" value="TreeGrafter"/>
</dbReference>
<evidence type="ECO:0000256" key="2">
    <source>
        <dbReference type="PROSITE-ProRule" id="PRU00352"/>
    </source>
</evidence>
<comment type="caution">
    <text evidence="2">Lacks conserved residue(s) required for the propagation of feature annotation.</text>
</comment>
<dbReference type="SMART" id="SM00630">
    <property type="entry name" value="Sema"/>
    <property type="match status" value="1"/>
</dbReference>
<dbReference type="InterPro" id="IPR027231">
    <property type="entry name" value="Semaphorin"/>
</dbReference>
<dbReference type="Ensembl" id="ENSEBUT00000002235.1">
    <property type="protein sequence ID" value="ENSEBUP00000001893.1"/>
    <property type="gene ID" value="ENSEBUG00000001549.1"/>
</dbReference>
<feature type="transmembrane region" description="Helical" evidence="3">
    <location>
        <begin position="455"/>
        <end position="473"/>
    </location>
</feature>
<dbReference type="PANTHER" id="PTHR11036:SF14">
    <property type="entry name" value="SEMAPHORIN-4B"/>
    <property type="match status" value="1"/>
</dbReference>
<dbReference type="GO" id="GO:0007411">
    <property type="term" value="P:axon guidance"/>
    <property type="evidence" value="ECO:0007669"/>
    <property type="project" value="TreeGrafter"/>
</dbReference>
<dbReference type="GO" id="GO:0001755">
    <property type="term" value="P:neural crest cell migration"/>
    <property type="evidence" value="ECO:0007669"/>
    <property type="project" value="TreeGrafter"/>
</dbReference>
<dbReference type="OMA" id="KSANCHE"/>
<dbReference type="InterPro" id="IPR015943">
    <property type="entry name" value="WD40/YVTN_repeat-like_dom_sf"/>
</dbReference>
<evidence type="ECO:0000256" key="3">
    <source>
        <dbReference type="SAM" id="Phobius"/>
    </source>
</evidence>
<dbReference type="GO" id="GO:0071526">
    <property type="term" value="P:semaphorin-plexin signaling pathway"/>
    <property type="evidence" value="ECO:0007669"/>
    <property type="project" value="TreeGrafter"/>
</dbReference>
<dbReference type="AlphaFoldDB" id="A0A8C4N5X7"/>
<reference evidence="5" key="2">
    <citation type="submission" date="2025-09" db="UniProtKB">
        <authorList>
            <consortium name="Ensembl"/>
        </authorList>
    </citation>
    <scope>IDENTIFICATION</scope>
</reference>
<keyword evidence="6" id="KW-1185">Reference proteome</keyword>